<organism evidence="1 2">
    <name type="scientific">Faecalibacterium prausnitzii M21/2</name>
    <dbReference type="NCBI Taxonomy" id="411485"/>
    <lineage>
        <taxon>Bacteria</taxon>
        <taxon>Bacillati</taxon>
        <taxon>Bacillota</taxon>
        <taxon>Clostridia</taxon>
        <taxon>Eubacteriales</taxon>
        <taxon>Oscillospiraceae</taxon>
        <taxon>Faecalibacterium</taxon>
    </lineage>
</organism>
<dbReference type="HOGENOM" id="CLU_164696_1_0_9"/>
<name>A8SB53_9FIRM</name>
<accession>A8SB53</accession>
<dbReference type="Proteomes" id="UP000005945">
    <property type="component" value="Unassembled WGS sequence"/>
</dbReference>
<proteinExistence type="predicted"/>
<dbReference type="AlphaFoldDB" id="A8SB53"/>
<protein>
    <submittedName>
        <fullName evidence="1">Uncharacterized protein</fullName>
    </submittedName>
</protein>
<dbReference type="GeneID" id="75068348"/>
<evidence type="ECO:0000313" key="1">
    <source>
        <dbReference type="EMBL" id="EDP21746.1"/>
    </source>
</evidence>
<comment type="caution">
    <text evidence="1">The sequence shown here is derived from an EMBL/GenBank/DDBJ whole genome shotgun (WGS) entry which is preliminary data.</text>
</comment>
<dbReference type="RefSeq" id="WP_005923724.1">
    <property type="nucleotide sequence ID" value="NZ_DS483500.1"/>
</dbReference>
<gene>
    <name evidence="1" type="ORF">FAEPRAM212_01567</name>
</gene>
<sequence>MELTFKSAIEQDSKEVFLNTLEFADSHTINGNKMPAIVDDNELLERDKAHLLNADISGLYYSRRLLYVAASDFGSRPIPDSFLQLDSAMYRVKSATEEAGIYAIEIEAVRA</sequence>
<reference evidence="1 2" key="2">
    <citation type="submission" date="2007-09" db="EMBL/GenBank/DDBJ databases">
        <authorList>
            <person name="Fulton L."/>
            <person name="Clifton S."/>
            <person name="Fulton B."/>
            <person name="Xu J."/>
            <person name="Minx P."/>
            <person name="Pepin K.H."/>
            <person name="Johnson M."/>
            <person name="Thiruvilangam P."/>
            <person name="Bhonagiri V."/>
            <person name="Nash W.E."/>
            <person name="Mardis E.R."/>
            <person name="Wilson R.K."/>
        </authorList>
    </citation>
    <scope>NUCLEOTIDE SEQUENCE [LARGE SCALE GENOMIC DNA]</scope>
    <source>
        <strain evidence="1 2">M21/2</strain>
    </source>
</reference>
<reference evidence="1 2" key="1">
    <citation type="submission" date="2007-09" db="EMBL/GenBank/DDBJ databases">
        <title>Draft genome sequence of Faecalibacterium prausnitzii M21/2.</title>
        <authorList>
            <person name="Sudarsanam P."/>
            <person name="Ley R."/>
            <person name="Guruge J."/>
            <person name="Turnbaugh P.J."/>
            <person name="Mahowald M."/>
            <person name="Liep D."/>
            <person name="Gordon J."/>
        </authorList>
    </citation>
    <scope>NUCLEOTIDE SEQUENCE [LARGE SCALE GENOMIC DNA]</scope>
    <source>
        <strain evidence="1 2">M21/2</strain>
    </source>
</reference>
<evidence type="ECO:0000313" key="2">
    <source>
        <dbReference type="Proteomes" id="UP000005945"/>
    </source>
</evidence>
<dbReference type="EMBL" id="ABED02000025">
    <property type="protein sequence ID" value="EDP21746.1"/>
    <property type="molecule type" value="Genomic_DNA"/>
</dbReference>